<dbReference type="InterPro" id="IPR033562">
    <property type="entry name" value="PLPL"/>
</dbReference>
<evidence type="ECO:0000256" key="6">
    <source>
        <dbReference type="SAM" id="Phobius"/>
    </source>
</evidence>
<proteinExistence type="predicted"/>
<keyword evidence="6" id="KW-0812">Transmembrane</keyword>
<sequence>MLKFATSTRGHLLGPLHPSVDVFQGIERVLRRVLPENAHQLASGRLHVAVTRISDGKNILISEFQSKQDVIQALLCSCFVPMYCGLMPPSYKGEYYVDGGFTSIQPTHDHNRTLTVSPFAGEVDICPRDQMADYYVLIVSGFAFHLTQFNFFRMLNALFPPPCAVLEKAYSSGYQDALLFLQKSDLIEYLPYPMNSLLSAEILSSKNEMDRQALWETEEEEEHKKEEDEGPVAAQEEASGIVGDFSHSSDSLPWSLTSLEQALYLSLPAWVRTALLCNLMAEMGLVSFQNMFLVRLISYLLLPYMLPACILSHLTYRLFLRLKRIPEDAYWLWQDTKQIVLFFFNITMSSLRKNLADRFLPSLQLSSVMQFLSDCDGPTELPQLRRRSTLRIQLSTANSSPDPQPRSSLDALAFAFMLDLELEMDSHPDSEALPPLQQPQDVPALPRPEGELEAPTNTANTTSTSSSHDSFLQGEEAEEGREQEGGSRNVV</sequence>
<keyword evidence="6" id="KW-1133">Transmembrane helix</keyword>
<accession>A0A8T2N7K7</accession>
<organism evidence="8 9">
    <name type="scientific">Albula glossodonta</name>
    <name type="common">roundjaw bonefish</name>
    <dbReference type="NCBI Taxonomy" id="121402"/>
    <lineage>
        <taxon>Eukaryota</taxon>
        <taxon>Metazoa</taxon>
        <taxon>Chordata</taxon>
        <taxon>Craniata</taxon>
        <taxon>Vertebrata</taxon>
        <taxon>Euteleostomi</taxon>
        <taxon>Actinopterygii</taxon>
        <taxon>Neopterygii</taxon>
        <taxon>Teleostei</taxon>
        <taxon>Albuliformes</taxon>
        <taxon>Albulidae</taxon>
        <taxon>Albula</taxon>
    </lineage>
</organism>
<keyword evidence="3" id="KW-0443">Lipid metabolism</keyword>
<protein>
    <recommendedName>
        <fullName evidence="1">triacylglycerol lipase</fullName>
        <ecNumber evidence="1">3.1.1.3</ecNumber>
    </recommendedName>
</protein>
<comment type="caution">
    <text evidence="4">Lacks conserved residue(s) required for the propagation of feature annotation.</text>
</comment>
<name>A0A8T2N7K7_9TELE</name>
<evidence type="ECO:0000313" key="8">
    <source>
        <dbReference type="EMBL" id="KAG9335954.1"/>
    </source>
</evidence>
<dbReference type="Gene3D" id="3.40.1090.10">
    <property type="entry name" value="Cytosolic phospholipase A2 catalytic domain"/>
    <property type="match status" value="1"/>
</dbReference>
<evidence type="ECO:0000256" key="4">
    <source>
        <dbReference type="PROSITE-ProRule" id="PRU01161"/>
    </source>
</evidence>
<dbReference type="Proteomes" id="UP000824540">
    <property type="component" value="Unassembled WGS sequence"/>
</dbReference>
<dbReference type="GO" id="GO:0005811">
    <property type="term" value="C:lipid droplet"/>
    <property type="evidence" value="ECO:0007669"/>
    <property type="project" value="TreeGrafter"/>
</dbReference>
<dbReference type="PANTHER" id="PTHR12406:SF46">
    <property type="entry name" value="PATATIN-LIKE PHOSPHOLIPASE DOMAIN-CONTAINING PROTEIN 2"/>
    <property type="match status" value="1"/>
</dbReference>
<dbReference type="InterPro" id="IPR002641">
    <property type="entry name" value="PNPLA_dom"/>
</dbReference>
<evidence type="ECO:0000259" key="7">
    <source>
        <dbReference type="PROSITE" id="PS51635"/>
    </source>
</evidence>
<reference evidence="8" key="1">
    <citation type="thesis" date="2021" institute="BYU ScholarsArchive" country="Provo, UT, USA">
        <title>Applications of and Algorithms for Genome Assembly and Genomic Analyses with an Emphasis on Marine Teleosts.</title>
        <authorList>
            <person name="Pickett B.D."/>
        </authorList>
    </citation>
    <scope>NUCLEOTIDE SEQUENCE</scope>
    <source>
        <strain evidence="8">HI-2016</strain>
    </source>
</reference>
<dbReference type="FunFam" id="3.40.1090.10:FF:000003">
    <property type="entry name" value="Patatin-like phospholipase domain-containing protein 2"/>
    <property type="match status" value="1"/>
</dbReference>
<feature type="compositionally biased region" description="Low complexity" evidence="5">
    <location>
        <begin position="456"/>
        <end position="467"/>
    </location>
</feature>
<dbReference type="SUPFAM" id="SSF52151">
    <property type="entry name" value="FabD/lysophospholipase-like"/>
    <property type="match status" value="1"/>
</dbReference>
<dbReference type="GO" id="GO:0055088">
    <property type="term" value="P:lipid homeostasis"/>
    <property type="evidence" value="ECO:0007669"/>
    <property type="project" value="TreeGrafter"/>
</dbReference>
<dbReference type="GO" id="GO:0016020">
    <property type="term" value="C:membrane"/>
    <property type="evidence" value="ECO:0007669"/>
    <property type="project" value="TreeGrafter"/>
</dbReference>
<dbReference type="OrthoDB" id="197155at2759"/>
<evidence type="ECO:0000256" key="5">
    <source>
        <dbReference type="SAM" id="MobiDB-lite"/>
    </source>
</evidence>
<dbReference type="EMBL" id="JAFBMS010000105">
    <property type="protein sequence ID" value="KAG9335954.1"/>
    <property type="molecule type" value="Genomic_DNA"/>
</dbReference>
<evidence type="ECO:0000256" key="1">
    <source>
        <dbReference type="ARBA" id="ARBA00013279"/>
    </source>
</evidence>
<keyword evidence="6" id="KW-0472">Membrane</keyword>
<dbReference type="GO" id="GO:0019433">
    <property type="term" value="P:triglyceride catabolic process"/>
    <property type="evidence" value="ECO:0007669"/>
    <property type="project" value="TreeGrafter"/>
</dbReference>
<dbReference type="PANTHER" id="PTHR12406">
    <property type="entry name" value="CALCIUM-INDEPENDENT PHOSPHOLIPASE A2 IPLA2 -RELATED"/>
    <property type="match status" value="1"/>
</dbReference>
<feature type="region of interest" description="Disordered" evidence="5">
    <location>
        <begin position="213"/>
        <end position="233"/>
    </location>
</feature>
<dbReference type="EC" id="3.1.1.3" evidence="1"/>
<keyword evidence="2" id="KW-0378">Hydrolase</keyword>
<feature type="short sequence motif" description="DGA/G" evidence="4">
    <location>
        <begin position="98"/>
        <end position="100"/>
    </location>
</feature>
<feature type="domain" description="PNPLA" evidence="7">
    <location>
        <begin position="1"/>
        <end position="111"/>
    </location>
</feature>
<dbReference type="GO" id="GO:0004806">
    <property type="term" value="F:triacylglycerol lipase activity"/>
    <property type="evidence" value="ECO:0007669"/>
    <property type="project" value="UniProtKB-EC"/>
</dbReference>
<dbReference type="GO" id="GO:0005737">
    <property type="term" value="C:cytoplasm"/>
    <property type="evidence" value="ECO:0007669"/>
    <property type="project" value="TreeGrafter"/>
</dbReference>
<evidence type="ECO:0000313" key="9">
    <source>
        <dbReference type="Proteomes" id="UP000824540"/>
    </source>
</evidence>
<dbReference type="PROSITE" id="PS51635">
    <property type="entry name" value="PNPLA"/>
    <property type="match status" value="1"/>
</dbReference>
<comment type="caution">
    <text evidence="8">The sequence shown here is derived from an EMBL/GenBank/DDBJ whole genome shotgun (WGS) entry which is preliminary data.</text>
</comment>
<gene>
    <name evidence="8" type="ORF">JZ751_003433</name>
</gene>
<feature type="transmembrane region" description="Helical" evidence="6">
    <location>
        <begin position="293"/>
        <end position="316"/>
    </location>
</feature>
<dbReference type="AlphaFoldDB" id="A0A8T2N7K7"/>
<keyword evidence="9" id="KW-1185">Reference proteome</keyword>
<evidence type="ECO:0000256" key="3">
    <source>
        <dbReference type="ARBA" id="ARBA00023098"/>
    </source>
</evidence>
<evidence type="ECO:0000256" key="2">
    <source>
        <dbReference type="ARBA" id="ARBA00022801"/>
    </source>
</evidence>
<dbReference type="Pfam" id="PF01734">
    <property type="entry name" value="Patatin"/>
    <property type="match status" value="1"/>
</dbReference>
<dbReference type="InterPro" id="IPR016035">
    <property type="entry name" value="Acyl_Trfase/lysoPLipase"/>
</dbReference>
<feature type="region of interest" description="Disordered" evidence="5">
    <location>
        <begin position="426"/>
        <end position="491"/>
    </location>
</feature>